<keyword evidence="2" id="KW-0378">Hydrolase</keyword>
<dbReference type="Proteomes" id="UP001560685">
    <property type="component" value="Unassembled WGS sequence"/>
</dbReference>
<dbReference type="Gene3D" id="2.30.40.10">
    <property type="entry name" value="Urease, subunit C, domain 1"/>
    <property type="match status" value="1"/>
</dbReference>
<dbReference type="InterPro" id="IPR032466">
    <property type="entry name" value="Metal_Hydrolase"/>
</dbReference>
<reference evidence="6 7" key="1">
    <citation type="submission" date="2024-05" db="EMBL/GenBank/DDBJ databases">
        <title>Three bacterial strains, DH-69, EH-24, and ECK-19 isolated from coastal sediments.</title>
        <authorList>
            <person name="Ye Y.-Q."/>
            <person name="Du Z.-J."/>
        </authorList>
    </citation>
    <scope>NUCLEOTIDE SEQUENCE [LARGE SCALE GENOMIC DNA]</scope>
    <source>
        <strain evidence="6 7">ECK-19</strain>
    </source>
</reference>
<dbReference type="SUPFAM" id="SSF51338">
    <property type="entry name" value="Composite domain of metallo-dependent hydrolases"/>
    <property type="match status" value="1"/>
</dbReference>
<gene>
    <name evidence="6" type="ORF">ABFZ84_03265</name>
</gene>
<dbReference type="PANTHER" id="PTHR22642:SF2">
    <property type="entry name" value="PROTEIN LONG AFTER FAR-RED 3"/>
    <property type="match status" value="1"/>
</dbReference>
<dbReference type="RefSeq" id="WP_369312480.1">
    <property type="nucleotide sequence ID" value="NZ_JBEHZE010000001.1"/>
</dbReference>
<dbReference type="Pfam" id="PF07969">
    <property type="entry name" value="Amidohydro_3"/>
    <property type="match status" value="1"/>
</dbReference>
<dbReference type="SUPFAM" id="SSF51556">
    <property type="entry name" value="Metallo-dependent hydrolases"/>
    <property type="match status" value="1"/>
</dbReference>
<dbReference type="Gene3D" id="3.10.310.70">
    <property type="match status" value="1"/>
</dbReference>
<dbReference type="Pfam" id="PF22039">
    <property type="entry name" value="HUTI_composite_bact"/>
    <property type="match status" value="1"/>
</dbReference>
<name>A0ABV3Z192_9PROT</name>
<dbReference type="InterPro" id="IPR054418">
    <property type="entry name" value="MQNX/HUTI_composite_N"/>
</dbReference>
<dbReference type="InterPro" id="IPR011059">
    <property type="entry name" value="Metal-dep_hydrolase_composite"/>
</dbReference>
<keyword evidence="1" id="KW-0479">Metal-binding</keyword>
<evidence type="ECO:0000313" key="6">
    <source>
        <dbReference type="EMBL" id="MEX6632557.1"/>
    </source>
</evidence>
<sequence>MKRIAVAIIVVLLVVLGWRLLPESNEVVLYPAKGVVTVTGTDHMAEAVVVEGGRILAVGSREALLDAHPKAKLDQSFADQFIVPGFIDPHIHMVLSSIQYAVPTAPPWPMATPDGIKAGYPTREAFFARVREVEAEAKAGEPLVIYGFHDLVHGPLDRHDLDAVTTDRPLIVWHYSSHDFYLNSAALEWAKIDASLHEKFEGVPLGDDGLPTGRVFEDAVPHLLETLGGILMNPFKVKKGLDGFSHLLREGGVTTVADLGYGAFGLRLEDLNIKLNWQSPEHSGYRLYLVPEHRAFEKKFGDKRVETITDMVTGARGTPAPVLPQVKFFTDAAFYSQTMRVSEPGYLAGQSEGSQGLWVIKPGDLAAVIAPYGDAGLGVRIHSNGDEAQTATLDALAELRTRDEDLRFVVEHGGLFSPDHVAKAGVFDAVVSAASHYVFYLGEAYQEPLGPERGQWISPLASLSAAGVPVTLHSDAPLAPPLPLLAASVHMTRATREGGVLTPSEKLSPYEALEAITIDAAYALGLEDELGSIAPGKRADFTILSENPLEVPGAAWPDIKVWGVMLDGKKKPLDHAEN</sequence>
<dbReference type="PANTHER" id="PTHR22642">
    <property type="entry name" value="IMIDAZOLONEPROPIONASE"/>
    <property type="match status" value="1"/>
</dbReference>
<dbReference type="Gene3D" id="3.20.20.140">
    <property type="entry name" value="Metal-dependent hydrolases"/>
    <property type="match status" value="1"/>
</dbReference>
<evidence type="ECO:0000313" key="7">
    <source>
        <dbReference type="Proteomes" id="UP001560685"/>
    </source>
</evidence>
<keyword evidence="7" id="KW-1185">Reference proteome</keyword>
<feature type="domain" description="Aminodeoxyfutalosine deaminase/Imidazolonepropionase-like composite" evidence="5">
    <location>
        <begin position="47"/>
        <end position="71"/>
    </location>
</feature>
<proteinExistence type="predicted"/>
<keyword evidence="3" id="KW-0862">Zinc</keyword>
<evidence type="ECO:0000256" key="2">
    <source>
        <dbReference type="ARBA" id="ARBA00022801"/>
    </source>
</evidence>
<evidence type="ECO:0000259" key="5">
    <source>
        <dbReference type="Pfam" id="PF22039"/>
    </source>
</evidence>
<evidence type="ECO:0000256" key="3">
    <source>
        <dbReference type="ARBA" id="ARBA00022833"/>
    </source>
</evidence>
<evidence type="ECO:0000259" key="4">
    <source>
        <dbReference type="Pfam" id="PF07969"/>
    </source>
</evidence>
<comment type="caution">
    <text evidence="6">The sequence shown here is derived from an EMBL/GenBank/DDBJ whole genome shotgun (WGS) entry which is preliminary data.</text>
</comment>
<dbReference type="EMBL" id="JBEHZE010000001">
    <property type="protein sequence ID" value="MEX6632557.1"/>
    <property type="molecule type" value="Genomic_DNA"/>
</dbReference>
<feature type="domain" description="Amidohydrolase 3" evidence="4">
    <location>
        <begin position="81"/>
        <end position="569"/>
    </location>
</feature>
<evidence type="ECO:0000256" key="1">
    <source>
        <dbReference type="ARBA" id="ARBA00022723"/>
    </source>
</evidence>
<dbReference type="InterPro" id="IPR013108">
    <property type="entry name" value="Amidohydro_3"/>
</dbReference>
<protein>
    <submittedName>
        <fullName evidence="6">Amidohydrolase family protein</fullName>
    </submittedName>
</protein>
<accession>A0ABV3Z192</accession>
<organism evidence="6 7">
    <name type="scientific">Hyphococcus lacteus</name>
    <dbReference type="NCBI Taxonomy" id="3143536"/>
    <lineage>
        <taxon>Bacteria</taxon>
        <taxon>Pseudomonadati</taxon>
        <taxon>Pseudomonadota</taxon>
        <taxon>Alphaproteobacteria</taxon>
        <taxon>Parvularculales</taxon>
        <taxon>Parvularculaceae</taxon>
        <taxon>Hyphococcus</taxon>
    </lineage>
</organism>